<evidence type="ECO:0000259" key="7">
    <source>
        <dbReference type="PROSITE" id="PS51635"/>
    </source>
</evidence>
<dbReference type="Gene3D" id="2.60.120.10">
    <property type="entry name" value="Jelly Rolls"/>
    <property type="match status" value="1"/>
</dbReference>
<feature type="short sequence motif" description="GXGXXG" evidence="5">
    <location>
        <begin position="344"/>
        <end position="349"/>
    </location>
</feature>
<evidence type="ECO:0000256" key="1">
    <source>
        <dbReference type="ARBA" id="ARBA00006636"/>
    </source>
</evidence>
<dbReference type="PANTHER" id="PTHR14226:SF29">
    <property type="entry name" value="NEUROPATHY TARGET ESTERASE SWS"/>
    <property type="match status" value="1"/>
</dbReference>
<dbReference type="AlphaFoldDB" id="A0A517SSW9"/>
<feature type="active site" description="Nucleophile" evidence="5">
    <location>
        <position position="373"/>
    </location>
</feature>
<dbReference type="SUPFAM" id="SSF52151">
    <property type="entry name" value="FabD/lysophospholipase-like"/>
    <property type="match status" value="1"/>
</dbReference>
<dbReference type="GO" id="GO:0004622">
    <property type="term" value="F:phosphatidylcholine lysophospholipase activity"/>
    <property type="evidence" value="ECO:0007669"/>
    <property type="project" value="UniProtKB-ARBA"/>
</dbReference>
<protein>
    <submittedName>
        <fullName evidence="8">NTE family protein RssA</fullName>
    </submittedName>
</protein>
<feature type="domain" description="Cyclic nucleotide-binding" evidence="6">
    <location>
        <begin position="11"/>
        <end position="132"/>
    </location>
</feature>
<dbReference type="GO" id="GO:0016042">
    <property type="term" value="P:lipid catabolic process"/>
    <property type="evidence" value="ECO:0007669"/>
    <property type="project" value="UniProtKB-UniRule"/>
</dbReference>
<dbReference type="Pfam" id="PF00027">
    <property type="entry name" value="cNMP_binding"/>
    <property type="match status" value="1"/>
</dbReference>
<dbReference type="PANTHER" id="PTHR14226">
    <property type="entry name" value="NEUROPATHY TARGET ESTERASE/SWISS CHEESE D.MELANOGASTER"/>
    <property type="match status" value="1"/>
</dbReference>
<proteinExistence type="inferred from homology"/>
<dbReference type="SMART" id="SM00100">
    <property type="entry name" value="cNMP"/>
    <property type="match status" value="1"/>
</dbReference>
<dbReference type="Gene3D" id="3.40.1090.10">
    <property type="entry name" value="Cytosolic phospholipase A2 catalytic domain"/>
    <property type="match status" value="2"/>
</dbReference>
<dbReference type="InterPro" id="IPR018488">
    <property type="entry name" value="cNMP-bd_CS"/>
</dbReference>
<dbReference type="RefSeq" id="WP_145270903.1">
    <property type="nucleotide sequence ID" value="NZ_CP036272.1"/>
</dbReference>
<keyword evidence="4 5" id="KW-0443">Lipid metabolism</keyword>
<evidence type="ECO:0000259" key="6">
    <source>
        <dbReference type="PROSITE" id="PS50042"/>
    </source>
</evidence>
<feature type="active site" description="Proton acceptor" evidence="5">
    <location>
        <position position="491"/>
    </location>
</feature>
<evidence type="ECO:0000313" key="8">
    <source>
        <dbReference type="EMBL" id="QDT59193.1"/>
    </source>
</evidence>
<dbReference type="InterPro" id="IPR050301">
    <property type="entry name" value="NTE"/>
</dbReference>
<keyword evidence="3 5" id="KW-0442">Lipid degradation</keyword>
<comment type="similarity">
    <text evidence="1">Belongs to the NTE family.</text>
</comment>
<dbReference type="OrthoDB" id="9770965at2"/>
<dbReference type="PROSITE" id="PS00888">
    <property type="entry name" value="CNMP_BINDING_1"/>
    <property type="match status" value="1"/>
</dbReference>
<accession>A0A517SSW9</accession>
<sequence length="611" mass="66539">MQEQESVSRSMLAGLPEEGLSDFLSACQSRWHDAGESIVQAGEPGDELFLILSGKVRVWSGEGAAVRGRTLTILGPGEHFGEAAVISGSPRNATVTALTYVEVLALSAADYKRLVQLHPQLLQNLSRSLTDRLSSMNQSPQGVKHEQREIHSIGILVDDDAGLELARALIEELARDHQQLAVLLTQSQPLPLGQSWDAFAPAEVAVSELRFRIAEATQKSAVITVAVGRDAMQEAAKQCHRIIVTLDSSADLPEMVQRLIDEGPVRQQKVLAWMMKNETASGDAIGEESIIGHARRAPTPELEHAAAVRCRYQRPGNRICFEADSIVRLKRTLYGRRIGLALGGGGARGIAHIGVLQVLLGNGLVFDSIAGTSAGAIVAAAIAAGYSPDEVHGFFRQDMVPPRWVSKYTMLRAIWLLHQFRGGRFENKLRRYLRRLTFAQADFPLSITTLDLVTGQQQIRREGDLVEAVLQSINHPVFGAPVIKDGQMLVDGGVLMNVPASVLRGEGCDRVISVDVGSSLDEQFGIQANGRVGKPGYLGTLLRTMDISRRHCSALHREESDLIIVPETSQFKIEDFHAVDELVEAGRRAGEAALVAARDAIRFEPVLQMNV</sequence>
<dbReference type="InterPro" id="IPR002641">
    <property type="entry name" value="PNPLA_dom"/>
</dbReference>
<dbReference type="InterPro" id="IPR000595">
    <property type="entry name" value="cNMP-bd_dom"/>
</dbReference>
<dbReference type="CDD" id="cd00038">
    <property type="entry name" value="CAP_ED"/>
    <property type="match status" value="1"/>
</dbReference>
<dbReference type="SUPFAM" id="SSF51206">
    <property type="entry name" value="cAMP-binding domain-like"/>
    <property type="match status" value="1"/>
</dbReference>
<name>A0A517SSW9_9BACT</name>
<organism evidence="8 9">
    <name type="scientific">Stieleria bergensis</name>
    <dbReference type="NCBI Taxonomy" id="2528025"/>
    <lineage>
        <taxon>Bacteria</taxon>
        <taxon>Pseudomonadati</taxon>
        <taxon>Planctomycetota</taxon>
        <taxon>Planctomycetia</taxon>
        <taxon>Pirellulales</taxon>
        <taxon>Pirellulaceae</taxon>
        <taxon>Stieleria</taxon>
    </lineage>
</organism>
<evidence type="ECO:0000256" key="3">
    <source>
        <dbReference type="ARBA" id="ARBA00022963"/>
    </source>
</evidence>
<gene>
    <name evidence="8" type="primary">rssA_1</name>
    <name evidence="8" type="ORF">SV7mr_17000</name>
</gene>
<evidence type="ECO:0000313" key="9">
    <source>
        <dbReference type="Proteomes" id="UP000315003"/>
    </source>
</evidence>
<reference evidence="8 9" key="1">
    <citation type="submission" date="2019-02" db="EMBL/GenBank/DDBJ databases">
        <title>Deep-cultivation of Planctomycetes and their phenomic and genomic characterization uncovers novel biology.</title>
        <authorList>
            <person name="Wiegand S."/>
            <person name="Jogler M."/>
            <person name="Boedeker C."/>
            <person name="Pinto D."/>
            <person name="Vollmers J."/>
            <person name="Rivas-Marin E."/>
            <person name="Kohn T."/>
            <person name="Peeters S.H."/>
            <person name="Heuer A."/>
            <person name="Rast P."/>
            <person name="Oberbeckmann S."/>
            <person name="Bunk B."/>
            <person name="Jeske O."/>
            <person name="Meyerdierks A."/>
            <person name="Storesund J.E."/>
            <person name="Kallscheuer N."/>
            <person name="Luecker S."/>
            <person name="Lage O.M."/>
            <person name="Pohl T."/>
            <person name="Merkel B.J."/>
            <person name="Hornburger P."/>
            <person name="Mueller R.-W."/>
            <person name="Bruemmer F."/>
            <person name="Labrenz M."/>
            <person name="Spormann A.M."/>
            <person name="Op den Camp H."/>
            <person name="Overmann J."/>
            <person name="Amann R."/>
            <person name="Jetten M.S.M."/>
            <person name="Mascher T."/>
            <person name="Medema M.H."/>
            <person name="Devos D.P."/>
            <person name="Kaster A.-K."/>
            <person name="Ovreas L."/>
            <person name="Rohde M."/>
            <person name="Galperin M.Y."/>
            <person name="Jogler C."/>
        </authorList>
    </citation>
    <scope>NUCLEOTIDE SEQUENCE [LARGE SCALE GENOMIC DNA]</scope>
    <source>
        <strain evidence="8 9">SV_7m_r</strain>
    </source>
</reference>
<dbReference type="InterPro" id="IPR018490">
    <property type="entry name" value="cNMP-bd_dom_sf"/>
</dbReference>
<feature type="short sequence motif" description="DGA/G" evidence="5">
    <location>
        <begin position="491"/>
        <end position="493"/>
    </location>
</feature>
<dbReference type="Pfam" id="PF01734">
    <property type="entry name" value="Patatin"/>
    <property type="match status" value="1"/>
</dbReference>
<dbReference type="PROSITE" id="PS51635">
    <property type="entry name" value="PNPLA"/>
    <property type="match status" value="1"/>
</dbReference>
<keyword evidence="9" id="KW-1185">Reference proteome</keyword>
<evidence type="ECO:0000256" key="5">
    <source>
        <dbReference type="PROSITE-ProRule" id="PRU01161"/>
    </source>
</evidence>
<dbReference type="PRINTS" id="PR00103">
    <property type="entry name" value="CAMPKINASE"/>
</dbReference>
<evidence type="ECO:0000256" key="2">
    <source>
        <dbReference type="ARBA" id="ARBA00022801"/>
    </source>
</evidence>
<dbReference type="PROSITE" id="PS50042">
    <property type="entry name" value="CNMP_BINDING_3"/>
    <property type="match status" value="1"/>
</dbReference>
<dbReference type="Proteomes" id="UP000315003">
    <property type="component" value="Chromosome"/>
</dbReference>
<feature type="domain" description="PNPLA" evidence="7">
    <location>
        <begin position="340"/>
        <end position="504"/>
    </location>
</feature>
<dbReference type="EMBL" id="CP036272">
    <property type="protein sequence ID" value="QDT59193.1"/>
    <property type="molecule type" value="Genomic_DNA"/>
</dbReference>
<evidence type="ECO:0000256" key="4">
    <source>
        <dbReference type="ARBA" id="ARBA00023098"/>
    </source>
</evidence>
<dbReference type="InterPro" id="IPR016035">
    <property type="entry name" value="Acyl_Trfase/lysoPLipase"/>
</dbReference>
<keyword evidence="2 5" id="KW-0378">Hydrolase</keyword>
<dbReference type="InterPro" id="IPR014710">
    <property type="entry name" value="RmlC-like_jellyroll"/>
</dbReference>
<feature type="short sequence motif" description="GXSXG" evidence="5">
    <location>
        <begin position="371"/>
        <end position="375"/>
    </location>
</feature>